<evidence type="ECO:0000313" key="5">
    <source>
        <dbReference type="EMBL" id="PZE16620.1"/>
    </source>
</evidence>
<gene>
    <name evidence="5" type="ORF">DNU06_12255</name>
</gene>
<accession>A0A2W1MZD5</accession>
<dbReference type="Gene3D" id="3.40.109.10">
    <property type="entry name" value="NADH Oxidase"/>
    <property type="match status" value="1"/>
</dbReference>
<comment type="caution">
    <text evidence="5">The sequence shown here is derived from an EMBL/GenBank/DDBJ whole genome shotgun (WGS) entry which is preliminary data.</text>
</comment>
<evidence type="ECO:0000259" key="4">
    <source>
        <dbReference type="Pfam" id="PF00881"/>
    </source>
</evidence>
<dbReference type="Pfam" id="PF00881">
    <property type="entry name" value="Nitroreductase"/>
    <property type="match status" value="1"/>
</dbReference>
<dbReference type="RefSeq" id="WP_111063636.1">
    <property type="nucleotide sequence ID" value="NZ_JBHUCU010000017.1"/>
</dbReference>
<dbReference type="OrthoDB" id="9809288at2"/>
<evidence type="ECO:0000313" key="6">
    <source>
        <dbReference type="Proteomes" id="UP000249248"/>
    </source>
</evidence>
<name>A0A2W1MZD5_9FLAO</name>
<evidence type="ECO:0000256" key="1">
    <source>
        <dbReference type="ARBA" id="ARBA00022630"/>
    </source>
</evidence>
<dbReference type="InterPro" id="IPR050627">
    <property type="entry name" value="Nitroreductase/BluB"/>
</dbReference>
<sequence length="221" mass="25223">MKPDYISYEPIQMEETESSEKAEQFYQLMNKRRSIRHFSDKPVPQQTIENIIKTAGTAPSGANKQPWVFCAIQSKTLKHRIRNLAEKEEKINYASRMGDLWKKDLEKLGTDENKPFLEIAPWLIIIMKKTYDLDATGNRQKNYYVNESVGIAAGILIASIHNAGLVTLTHTPSPMDFLAQALNRPINEKPYLLLPVGYAADTAQIPNIQRKPINEIIKYYG</sequence>
<proteinExistence type="predicted"/>
<keyword evidence="3" id="KW-0560">Oxidoreductase</keyword>
<dbReference type="AlphaFoldDB" id="A0A2W1MZD5"/>
<dbReference type="PANTHER" id="PTHR23026">
    <property type="entry name" value="NADPH NITROREDUCTASE"/>
    <property type="match status" value="1"/>
</dbReference>
<dbReference type="EMBL" id="QKSB01000007">
    <property type="protein sequence ID" value="PZE16620.1"/>
    <property type="molecule type" value="Genomic_DNA"/>
</dbReference>
<feature type="domain" description="Nitroreductase" evidence="4">
    <location>
        <begin position="31"/>
        <end position="198"/>
    </location>
</feature>
<dbReference type="SUPFAM" id="SSF55469">
    <property type="entry name" value="FMN-dependent nitroreductase-like"/>
    <property type="match status" value="1"/>
</dbReference>
<keyword evidence="6" id="KW-1185">Reference proteome</keyword>
<evidence type="ECO:0000256" key="2">
    <source>
        <dbReference type="ARBA" id="ARBA00022643"/>
    </source>
</evidence>
<dbReference type="InterPro" id="IPR029479">
    <property type="entry name" value="Nitroreductase"/>
</dbReference>
<dbReference type="GO" id="GO:0016491">
    <property type="term" value="F:oxidoreductase activity"/>
    <property type="evidence" value="ECO:0007669"/>
    <property type="project" value="UniProtKB-KW"/>
</dbReference>
<dbReference type="PANTHER" id="PTHR23026:SF90">
    <property type="entry name" value="IODOTYROSINE DEIODINASE 1"/>
    <property type="match status" value="1"/>
</dbReference>
<keyword evidence="1" id="KW-0285">Flavoprotein</keyword>
<protein>
    <submittedName>
        <fullName evidence="5">Nitroreductase family protein</fullName>
    </submittedName>
</protein>
<dbReference type="CDD" id="cd02144">
    <property type="entry name" value="iodotyrosine_dehalogenase"/>
    <property type="match status" value="1"/>
</dbReference>
<dbReference type="InterPro" id="IPR000415">
    <property type="entry name" value="Nitroreductase-like"/>
</dbReference>
<reference evidence="5 6" key="1">
    <citation type="submission" date="2018-06" db="EMBL/GenBank/DDBJ databases">
        <title>The draft genome sequence of Crocinitomix sp. SM1701.</title>
        <authorList>
            <person name="Zhang X."/>
        </authorList>
    </citation>
    <scope>NUCLEOTIDE SEQUENCE [LARGE SCALE GENOMIC DNA]</scope>
    <source>
        <strain evidence="5 6">SM1701</strain>
    </source>
</reference>
<dbReference type="Proteomes" id="UP000249248">
    <property type="component" value="Unassembled WGS sequence"/>
</dbReference>
<keyword evidence="2" id="KW-0288">FMN</keyword>
<evidence type="ECO:0000256" key="3">
    <source>
        <dbReference type="ARBA" id="ARBA00023002"/>
    </source>
</evidence>
<organism evidence="5 6">
    <name type="scientific">Putridiphycobacter roseus</name>
    <dbReference type="NCBI Taxonomy" id="2219161"/>
    <lineage>
        <taxon>Bacteria</taxon>
        <taxon>Pseudomonadati</taxon>
        <taxon>Bacteroidota</taxon>
        <taxon>Flavobacteriia</taxon>
        <taxon>Flavobacteriales</taxon>
        <taxon>Crocinitomicaceae</taxon>
        <taxon>Putridiphycobacter</taxon>
    </lineage>
</organism>